<feature type="binding site" evidence="9">
    <location>
        <position position="156"/>
    </location>
    <ligand>
        <name>2-[(2R,5Z)-2-carboxy-4-methylthiazol-5(2H)-ylidene]ethyl phosphate</name>
        <dbReference type="ChEBI" id="CHEBI:62899"/>
    </ligand>
</feature>
<dbReference type="PANTHER" id="PTHR20857">
    <property type="entry name" value="THIAMINE-PHOSPHATE PYROPHOSPHORYLASE"/>
    <property type="match status" value="1"/>
</dbReference>
<comment type="catalytic activity">
    <reaction evidence="7 9 10">
        <text>2-(2-carboxy-4-methylthiazol-5-yl)ethyl phosphate + 4-amino-2-methyl-5-(diphosphooxymethyl)pyrimidine + 2 H(+) = thiamine phosphate + CO2 + diphosphate</text>
        <dbReference type="Rhea" id="RHEA:47848"/>
        <dbReference type="ChEBI" id="CHEBI:15378"/>
        <dbReference type="ChEBI" id="CHEBI:16526"/>
        <dbReference type="ChEBI" id="CHEBI:33019"/>
        <dbReference type="ChEBI" id="CHEBI:37575"/>
        <dbReference type="ChEBI" id="CHEBI:57841"/>
        <dbReference type="ChEBI" id="CHEBI:62890"/>
        <dbReference type="EC" id="2.5.1.3"/>
    </reaction>
</comment>
<reference evidence="13 14" key="1">
    <citation type="submission" date="2018-01" db="EMBL/GenBank/DDBJ databases">
        <title>Genomic Encyclopedia of Archaeal and Bacterial Type Strains, Phase II (KMG-II): from individual species to whole genera.</title>
        <authorList>
            <person name="Goeker M."/>
        </authorList>
    </citation>
    <scope>NUCLEOTIDE SEQUENCE [LARGE SCALE GENOMIC DNA]</scope>
    <source>
        <strain evidence="13 14">DSM 12048</strain>
    </source>
</reference>
<dbReference type="InterPro" id="IPR034291">
    <property type="entry name" value="TMP_synthase"/>
</dbReference>
<feature type="domain" description="Thiamine phosphate synthase/TenI" evidence="12">
    <location>
        <begin position="12"/>
        <end position="179"/>
    </location>
</feature>
<evidence type="ECO:0000256" key="8">
    <source>
        <dbReference type="ARBA" id="ARBA00047883"/>
    </source>
</evidence>
<evidence type="ECO:0000256" key="7">
    <source>
        <dbReference type="ARBA" id="ARBA00047851"/>
    </source>
</evidence>
<feature type="binding site" evidence="9">
    <location>
        <position position="60"/>
    </location>
    <ligand>
        <name>Mg(2+)</name>
        <dbReference type="ChEBI" id="CHEBI:18420"/>
    </ligand>
</feature>
<feature type="binding site" evidence="9">
    <location>
        <position position="59"/>
    </location>
    <ligand>
        <name>4-amino-2-methyl-5-(diphosphooxymethyl)pyrimidine</name>
        <dbReference type="ChEBI" id="CHEBI:57841"/>
    </ligand>
</feature>
<evidence type="ECO:0000256" key="9">
    <source>
        <dbReference type="HAMAP-Rule" id="MF_00097"/>
    </source>
</evidence>
<sequence length="210" mass="22671">MLDRFYLICADAALIERLVPLGVRTVQLRAKGLAPAALRAEARRARDICGRHGATLILNDHWRLALDLGIDWVHLGQEDLDGADIPDLRRAGVRFGLSTHDEAELDRALALDPAYVALGPIWPTLLKQMKWAPQGIGRVAEWKRRIGALPLVAIGGITPERAPLVLEAGADSAAVVTDIATAPDPEARCREWIRATRGAGLAPDHACGSP</sequence>
<keyword evidence="14" id="KW-1185">Reference proteome</keyword>
<feature type="binding site" evidence="9">
    <location>
        <position position="127"/>
    </location>
    <ligand>
        <name>4-amino-2-methyl-5-(diphosphooxymethyl)pyrimidine</name>
        <dbReference type="ChEBI" id="CHEBI:57841"/>
    </ligand>
</feature>
<feature type="binding site" evidence="9">
    <location>
        <begin position="27"/>
        <end position="31"/>
    </location>
    <ligand>
        <name>4-amino-2-methyl-5-(diphosphooxymethyl)pyrimidine</name>
        <dbReference type="ChEBI" id="CHEBI:57841"/>
    </ligand>
</feature>
<evidence type="ECO:0000256" key="3">
    <source>
        <dbReference type="ARBA" id="ARBA00022723"/>
    </source>
</evidence>
<dbReference type="HAMAP" id="MF_00097">
    <property type="entry name" value="TMP_synthase"/>
    <property type="match status" value="1"/>
</dbReference>
<keyword evidence="4 9" id="KW-0460">Magnesium</keyword>
<evidence type="ECO:0000256" key="5">
    <source>
        <dbReference type="ARBA" id="ARBA00022977"/>
    </source>
</evidence>
<dbReference type="UniPathway" id="UPA00060">
    <property type="reaction ID" value="UER00141"/>
</dbReference>
<dbReference type="GO" id="GO:0009228">
    <property type="term" value="P:thiamine biosynthetic process"/>
    <property type="evidence" value="ECO:0007669"/>
    <property type="project" value="UniProtKB-KW"/>
</dbReference>
<comment type="caution">
    <text evidence="13">The sequence shown here is derived from an EMBL/GenBank/DDBJ whole genome shotgun (WGS) entry which is preliminary data.</text>
</comment>
<dbReference type="InterPro" id="IPR036206">
    <property type="entry name" value="ThiamineP_synth_sf"/>
</dbReference>
<dbReference type="NCBIfam" id="TIGR00693">
    <property type="entry name" value="thiE"/>
    <property type="match status" value="1"/>
</dbReference>
<dbReference type="EC" id="2.5.1.3" evidence="9"/>
<name>A0A2S5JH41_9RHOB</name>
<evidence type="ECO:0000256" key="4">
    <source>
        <dbReference type="ARBA" id="ARBA00022842"/>
    </source>
</evidence>
<feature type="binding site" evidence="9">
    <location>
        <begin position="176"/>
        <end position="177"/>
    </location>
    <ligand>
        <name>2-[(2R,5Z)-2-carboxy-4-methylthiazol-5(2H)-ylidene]ethyl phosphate</name>
        <dbReference type="ChEBI" id="CHEBI:62899"/>
    </ligand>
</feature>
<evidence type="ECO:0000259" key="12">
    <source>
        <dbReference type="Pfam" id="PF02581"/>
    </source>
</evidence>
<evidence type="ECO:0000256" key="11">
    <source>
        <dbReference type="RuleBase" id="RU004253"/>
    </source>
</evidence>
<comment type="catalytic activity">
    <reaction evidence="6 9 10">
        <text>4-methyl-5-(2-phosphooxyethyl)-thiazole + 4-amino-2-methyl-5-(diphosphooxymethyl)pyrimidine + H(+) = thiamine phosphate + diphosphate</text>
        <dbReference type="Rhea" id="RHEA:22328"/>
        <dbReference type="ChEBI" id="CHEBI:15378"/>
        <dbReference type="ChEBI" id="CHEBI:33019"/>
        <dbReference type="ChEBI" id="CHEBI:37575"/>
        <dbReference type="ChEBI" id="CHEBI:57841"/>
        <dbReference type="ChEBI" id="CHEBI:58296"/>
        <dbReference type="EC" id="2.5.1.3"/>
    </reaction>
</comment>
<dbReference type="GO" id="GO:0005737">
    <property type="term" value="C:cytoplasm"/>
    <property type="evidence" value="ECO:0007669"/>
    <property type="project" value="TreeGrafter"/>
</dbReference>
<dbReference type="Proteomes" id="UP000239736">
    <property type="component" value="Unassembled WGS sequence"/>
</dbReference>
<comment type="catalytic activity">
    <reaction evidence="8 9 10">
        <text>2-[(2R,5Z)-2-carboxy-4-methylthiazol-5(2H)-ylidene]ethyl phosphate + 4-amino-2-methyl-5-(diphosphooxymethyl)pyrimidine + 2 H(+) = thiamine phosphate + CO2 + diphosphate</text>
        <dbReference type="Rhea" id="RHEA:47844"/>
        <dbReference type="ChEBI" id="CHEBI:15378"/>
        <dbReference type="ChEBI" id="CHEBI:16526"/>
        <dbReference type="ChEBI" id="CHEBI:33019"/>
        <dbReference type="ChEBI" id="CHEBI:37575"/>
        <dbReference type="ChEBI" id="CHEBI:57841"/>
        <dbReference type="ChEBI" id="CHEBI:62899"/>
        <dbReference type="EC" id="2.5.1.3"/>
    </reaction>
</comment>
<comment type="pathway">
    <text evidence="1 9 11">Cofactor biosynthesis; thiamine diphosphate biosynthesis; thiamine phosphate from 4-amino-2-methyl-5-diphosphomethylpyrimidine and 4-methyl-5-(2-phosphoethyl)-thiazole: step 1/1.</text>
</comment>
<dbReference type="GO" id="GO:0004789">
    <property type="term" value="F:thiamine-phosphate diphosphorylase activity"/>
    <property type="evidence" value="ECO:0007669"/>
    <property type="project" value="UniProtKB-UniRule"/>
</dbReference>
<proteinExistence type="inferred from homology"/>
<dbReference type="PANTHER" id="PTHR20857:SF15">
    <property type="entry name" value="THIAMINE-PHOSPHATE SYNTHASE"/>
    <property type="match status" value="1"/>
</dbReference>
<evidence type="ECO:0000256" key="2">
    <source>
        <dbReference type="ARBA" id="ARBA00022679"/>
    </source>
</evidence>
<dbReference type="Gene3D" id="3.20.20.70">
    <property type="entry name" value="Aldolase class I"/>
    <property type="match status" value="1"/>
</dbReference>
<feature type="binding site" evidence="9">
    <location>
        <position position="79"/>
    </location>
    <ligand>
        <name>Mg(2+)</name>
        <dbReference type="ChEBI" id="CHEBI:18420"/>
    </ligand>
</feature>
<evidence type="ECO:0000313" key="13">
    <source>
        <dbReference type="EMBL" id="PPB80836.1"/>
    </source>
</evidence>
<dbReference type="AlphaFoldDB" id="A0A2S5JH41"/>
<evidence type="ECO:0000256" key="6">
    <source>
        <dbReference type="ARBA" id="ARBA00047334"/>
    </source>
</evidence>
<dbReference type="NCBIfam" id="NF000734">
    <property type="entry name" value="PRK00043.1-5"/>
    <property type="match status" value="1"/>
</dbReference>
<feature type="binding site" evidence="9">
    <location>
        <position position="98"/>
    </location>
    <ligand>
        <name>4-amino-2-methyl-5-(diphosphooxymethyl)pyrimidine</name>
        <dbReference type="ChEBI" id="CHEBI:57841"/>
    </ligand>
</feature>
<dbReference type="EMBL" id="PRDS01000004">
    <property type="protein sequence ID" value="PPB80836.1"/>
    <property type="molecule type" value="Genomic_DNA"/>
</dbReference>
<dbReference type="CDD" id="cd00564">
    <property type="entry name" value="TMP_TenI"/>
    <property type="match status" value="1"/>
</dbReference>
<comment type="cofactor">
    <cofactor evidence="9">
        <name>Mg(2+)</name>
        <dbReference type="ChEBI" id="CHEBI:18420"/>
    </cofactor>
    <text evidence="9">Binds 1 Mg(2+) ion per subunit.</text>
</comment>
<organism evidence="13 14">
    <name type="scientific">Albidovulum inexpectatum</name>
    <dbReference type="NCBI Taxonomy" id="196587"/>
    <lineage>
        <taxon>Bacteria</taxon>
        <taxon>Pseudomonadati</taxon>
        <taxon>Pseudomonadota</taxon>
        <taxon>Alphaproteobacteria</taxon>
        <taxon>Rhodobacterales</taxon>
        <taxon>Paracoccaceae</taxon>
        <taxon>Albidovulum</taxon>
    </lineage>
</organism>
<protein>
    <recommendedName>
        <fullName evidence="9">Thiamine-phosphate synthase</fullName>
        <shortName evidence="9">TP synthase</shortName>
        <shortName evidence="9">TPS</shortName>
        <ecNumber evidence="9">2.5.1.3</ecNumber>
    </recommendedName>
    <alternativeName>
        <fullName evidence="9">Thiamine-phosphate pyrophosphorylase</fullName>
        <shortName evidence="9">TMP pyrophosphorylase</shortName>
        <shortName evidence="9">TMP-PPase</shortName>
    </alternativeName>
</protein>
<evidence type="ECO:0000256" key="1">
    <source>
        <dbReference type="ARBA" id="ARBA00005165"/>
    </source>
</evidence>
<keyword evidence="2 9" id="KW-0808">Transferase</keyword>
<accession>A0A2S5JH41</accession>
<dbReference type="GO" id="GO:0000287">
    <property type="term" value="F:magnesium ion binding"/>
    <property type="evidence" value="ECO:0007669"/>
    <property type="project" value="UniProtKB-UniRule"/>
</dbReference>
<comment type="similarity">
    <text evidence="9 10">Belongs to the thiamine-phosphate synthase family.</text>
</comment>
<keyword evidence="5 9" id="KW-0784">Thiamine biosynthesis</keyword>
<gene>
    <name evidence="9" type="primary">thiE</name>
    <name evidence="13" type="ORF">LV82_01568</name>
</gene>
<dbReference type="InterPro" id="IPR022998">
    <property type="entry name" value="ThiamineP_synth_TenI"/>
</dbReference>
<comment type="caution">
    <text evidence="9">Lacks conserved residue(s) required for the propagation of feature annotation.</text>
</comment>
<evidence type="ECO:0000256" key="10">
    <source>
        <dbReference type="RuleBase" id="RU003826"/>
    </source>
</evidence>
<dbReference type="InterPro" id="IPR013785">
    <property type="entry name" value="Aldolase_TIM"/>
</dbReference>
<comment type="function">
    <text evidence="9">Condenses 4-methyl-5-(beta-hydroxyethyl)thiazole monophosphate (THZ-P) and 2-methyl-4-amino-5-hydroxymethyl pyrimidine pyrophosphate (HMP-PP) to form thiamine monophosphate (TMP).</text>
</comment>
<keyword evidence="3 9" id="KW-0479">Metal-binding</keyword>
<dbReference type="SUPFAM" id="SSF51391">
    <property type="entry name" value="Thiamin phosphate synthase"/>
    <property type="match status" value="1"/>
</dbReference>
<dbReference type="Pfam" id="PF02581">
    <property type="entry name" value="TMP-TENI"/>
    <property type="match status" value="1"/>
</dbReference>
<dbReference type="GO" id="GO:0009229">
    <property type="term" value="P:thiamine diphosphate biosynthetic process"/>
    <property type="evidence" value="ECO:0007669"/>
    <property type="project" value="UniProtKB-UniRule"/>
</dbReference>
<evidence type="ECO:0000313" key="14">
    <source>
        <dbReference type="Proteomes" id="UP000239736"/>
    </source>
</evidence>